<organism evidence="1">
    <name type="scientific">uncultured Nocardioides sp</name>
    <dbReference type="NCBI Taxonomy" id="198441"/>
    <lineage>
        <taxon>Bacteria</taxon>
        <taxon>Bacillati</taxon>
        <taxon>Actinomycetota</taxon>
        <taxon>Actinomycetes</taxon>
        <taxon>Propionibacteriales</taxon>
        <taxon>Nocardioidaceae</taxon>
        <taxon>Nocardioides</taxon>
        <taxon>environmental samples</taxon>
    </lineage>
</organism>
<accession>A0A6J4NA03</accession>
<dbReference type="AlphaFoldDB" id="A0A6J4NA03"/>
<name>A0A6J4NA03_9ACTN</name>
<reference evidence="1" key="1">
    <citation type="submission" date="2020-02" db="EMBL/GenBank/DDBJ databases">
        <authorList>
            <person name="Meier V. D."/>
        </authorList>
    </citation>
    <scope>NUCLEOTIDE SEQUENCE</scope>
    <source>
        <strain evidence="1">AVDCRST_MAG60</strain>
    </source>
</reference>
<evidence type="ECO:0000313" key="1">
    <source>
        <dbReference type="EMBL" id="CAA9378300.1"/>
    </source>
</evidence>
<protein>
    <submittedName>
        <fullName evidence="1">Uncharacterized protein</fullName>
    </submittedName>
</protein>
<sequence length="82" mass="8843">MIGTRVSRASAAVPRINARTVKECEMPASGKPATASPAVSRRRAARYAAAGASRSTGMCCIRSIAPATGRLRQMSWRHMNRR</sequence>
<gene>
    <name evidence="1" type="ORF">AVDCRST_MAG60-675</name>
</gene>
<proteinExistence type="predicted"/>
<dbReference type="EMBL" id="CADCUN010000074">
    <property type="protein sequence ID" value="CAA9378300.1"/>
    <property type="molecule type" value="Genomic_DNA"/>
</dbReference>